<protein>
    <submittedName>
        <fullName evidence="1">Amidinotransferase</fullName>
    </submittedName>
</protein>
<dbReference type="RefSeq" id="WP_146904324.1">
    <property type="nucleotide sequence ID" value="NZ_BAAARM010000004.1"/>
</dbReference>
<evidence type="ECO:0000313" key="1">
    <source>
        <dbReference type="EMBL" id="GEO34540.1"/>
    </source>
</evidence>
<dbReference type="GO" id="GO:0016740">
    <property type="term" value="F:transferase activity"/>
    <property type="evidence" value="ECO:0007669"/>
    <property type="project" value="UniProtKB-KW"/>
</dbReference>
<keyword evidence="2" id="KW-1185">Reference proteome</keyword>
<sequence length="274" mass="29730">MTAATRRHYLMCEPTHYTVSYEINPWMDATRFTDSELAVRQWRVLRDTYLELGHTVELIDPVPGLPDMVYAANGATVVDGVVYSARFRYPERAAEGPAYQKWFADGGYVTHTAAETNEGEGDLLTVGDLILAGTGFRTARSSHAEAQELFGLPVVSLELVDPHYYHLDTALAVLSSDPAHPQVAYYPPAFSPGSRRVLERLYPDAVIATERDAVALGLNAVSDGHHVVVAPGAVDLAQALRERGYEPIAVDTSELLKGGGGAKCCTLEIRGSVA</sequence>
<dbReference type="Gene3D" id="3.75.10.10">
    <property type="entry name" value="L-arginine/glycine Amidinotransferase, Chain A"/>
    <property type="match status" value="1"/>
</dbReference>
<dbReference type="NCBIfam" id="NF045659">
    <property type="entry name" value="DiMArgaseDdahMtb"/>
    <property type="match status" value="1"/>
</dbReference>
<reference evidence="1 2" key="1">
    <citation type="submission" date="2019-07" db="EMBL/GenBank/DDBJ databases">
        <title>Whole genome shotgun sequence of Cellulomonas aerilata NBRC 106308.</title>
        <authorList>
            <person name="Hosoyama A."/>
            <person name="Uohara A."/>
            <person name="Ohji S."/>
            <person name="Ichikawa N."/>
        </authorList>
    </citation>
    <scope>NUCLEOTIDE SEQUENCE [LARGE SCALE GENOMIC DNA]</scope>
    <source>
        <strain evidence="1 2">NBRC 106308</strain>
    </source>
</reference>
<dbReference type="EMBL" id="BJYY01000014">
    <property type="protein sequence ID" value="GEO34540.1"/>
    <property type="molecule type" value="Genomic_DNA"/>
</dbReference>
<dbReference type="OrthoDB" id="9814070at2"/>
<dbReference type="Proteomes" id="UP000321181">
    <property type="component" value="Unassembled WGS sequence"/>
</dbReference>
<comment type="caution">
    <text evidence="1">The sequence shown here is derived from an EMBL/GenBank/DDBJ whole genome shotgun (WGS) entry which is preliminary data.</text>
</comment>
<organism evidence="1 2">
    <name type="scientific">Cellulomonas aerilata</name>
    <dbReference type="NCBI Taxonomy" id="515326"/>
    <lineage>
        <taxon>Bacteria</taxon>
        <taxon>Bacillati</taxon>
        <taxon>Actinomycetota</taxon>
        <taxon>Actinomycetes</taxon>
        <taxon>Micrococcales</taxon>
        <taxon>Cellulomonadaceae</taxon>
        <taxon>Cellulomonas</taxon>
    </lineage>
</organism>
<evidence type="ECO:0000313" key="2">
    <source>
        <dbReference type="Proteomes" id="UP000321181"/>
    </source>
</evidence>
<proteinExistence type="predicted"/>
<dbReference type="SUPFAM" id="SSF55909">
    <property type="entry name" value="Pentein"/>
    <property type="match status" value="1"/>
</dbReference>
<gene>
    <name evidence="1" type="ORF">CAE01nite_22650</name>
</gene>
<name>A0A512DE86_9CELL</name>
<accession>A0A512DE86</accession>
<dbReference type="AlphaFoldDB" id="A0A512DE86"/>
<keyword evidence="1" id="KW-0808">Transferase</keyword>